<feature type="transmembrane region" description="Helical" evidence="4">
    <location>
        <begin position="21"/>
        <end position="45"/>
    </location>
</feature>
<evidence type="ECO:0000313" key="7">
    <source>
        <dbReference type="Proteomes" id="UP000198992"/>
    </source>
</evidence>
<feature type="transmembrane region" description="Helical" evidence="4">
    <location>
        <begin position="182"/>
        <end position="199"/>
    </location>
</feature>
<reference evidence="6 7" key="1">
    <citation type="submission" date="2016-10" db="EMBL/GenBank/DDBJ databases">
        <authorList>
            <person name="de Groot N.N."/>
        </authorList>
    </citation>
    <scope>NUCLEOTIDE SEQUENCE [LARGE SCALE GENOMIC DNA]</scope>
    <source>
        <strain evidence="6 7">MT12</strain>
    </source>
</reference>
<evidence type="ECO:0000259" key="5">
    <source>
        <dbReference type="PROSITE" id="PS50850"/>
    </source>
</evidence>
<proteinExistence type="predicted"/>
<dbReference type="Proteomes" id="UP000198992">
    <property type="component" value="Unassembled WGS sequence"/>
</dbReference>
<name>A0A1H4T974_9BRAD</name>
<gene>
    <name evidence="6" type="ORF">SAMN05444164_2064</name>
</gene>
<feature type="transmembrane region" description="Helical" evidence="4">
    <location>
        <begin position="226"/>
        <end position="253"/>
    </location>
</feature>
<dbReference type="GO" id="GO:0022857">
    <property type="term" value="F:transmembrane transporter activity"/>
    <property type="evidence" value="ECO:0007669"/>
    <property type="project" value="InterPro"/>
</dbReference>
<evidence type="ECO:0000256" key="4">
    <source>
        <dbReference type="SAM" id="Phobius"/>
    </source>
</evidence>
<dbReference type="Gene3D" id="1.20.1250.20">
    <property type="entry name" value="MFS general substrate transporter like domains"/>
    <property type="match status" value="1"/>
</dbReference>
<dbReference type="PANTHER" id="PTHR23537">
    <property type="match status" value="1"/>
</dbReference>
<keyword evidence="2 4" id="KW-1133">Transmembrane helix</keyword>
<dbReference type="RefSeq" id="WP_244549521.1">
    <property type="nucleotide sequence ID" value="NZ_FNTH01000001.1"/>
</dbReference>
<feature type="transmembrane region" description="Helical" evidence="4">
    <location>
        <begin position="124"/>
        <end position="143"/>
    </location>
</feature>
<feature type="transmembrane region" description="Helical" evidence="4">
    <location>
        <begin position="265"/>
        <end position="285"/>
    </location>
</feature>
<dbReference type="Pfam" id="PF06779">
    <property type="entry name" value="MFS_4"/>
    <property type="match status" value="1"/>
</dbReference>
<evidence type="ECO:0000313" key="6">
    <source>
        <dbReference type="EMBL" id="SEC52986.1"/>
    </source>
</evidence>
<feature type="transmembrane region" description="Helical" evidence="4">
    <location>
        <begin position="292"/>
        <end position="310"/>
    </location>
</feature>
<feature type="transmembrane region" description="Helical" evidence="4">
    <location>
        <begin position="316"/>
        <end position="336"/>
    </location>
</feature>
<keyword evidence="3 4" id="KW-0472">Membrane</keyword>
<feature type="transmembrane region" description="Helical" evidence="4">
    <location>
        <begin position="155"/>
        <end position="176"/>
    </location>
</feature>
<organism evidence="6 7">
    <name type="scientific">Bradyrhizobium erythrophlei</name>
    <dbReference type="NCBI Taxonomy" id="1437360"/>
    <lineage>
        <taxon>Bacteria</taxon>
        <taxon>Pseudomonadati</taxon>
        <taxon>Pseudomonadota</taxon>
        <taxon>Alphaproteobacteria</taxon>
        <taxon>Hyphomicrobiales</taxon>
        <taxon>Nitrobacteraceae</taxon>
        <taxon>Bradyrhizobium</taxon>
    </lineage>
</organism>
<dbReference type="GO" id="GO:0005886">
    <property type="term" value="C:plasma membrane"/>
    <property type="evidence" value="ECO:0007669"/>
    <property type="project" value="TreeGrafter"/>
</dbReference>
<dbReference type="PROSITE" id="PS50850">
    <property type="entry name" value="MFS"/>
    <property type="match status" value="1"/>
</dbReference>
<sequence>MSMSANVDHDRRHHAEPHRDAGGPLWLSAAAGLCASLVGLGLARFAYTPLIPALIAAKWFTPAEAVYLGAANLAGYLAGALIARDLGARIGSVWALRSMMVLAAVTCFACAVPISFIWFFGLRFLAGITGGVIMVLAATAILPHTAPSKRGLIGGVIFAGVGLGVAASGTLVPLLLQQGIKQAWYGLGVLSAVLTLISWKAWPAEVPAAHAAAEQPVAAHSVRSPLVIALCVEYGLNALALVPHMVFLVDYVARGLGQGIAAGSYYWVLYGIGAVIGPLLTGHLADRAGFAAALRAAFLIEAAAVALPAVTNSPAALIVSSLIVGGFTPGIVPLVIGRIHELIPHSAASQRSAWAQATTTFALFQAAGAYGLSWLFAQSGGDYALLFVIGAAGVAVALAIELFSVVALGRKRG</sequence>
<feature type="transmembrane region" description="Helical" evidence="4">
    <location>
        <begin position="383"/>
        <end position="408"/>
    </location>
</feature>
<accession>A0A1H4T974</accession>
<feature type="transmembrane region" description="Helical" evidence="4">
    <location>
        <begin position="357"/>
        <end position="377"/>
    </location>
</feature>
<evidence type="ECO:0000256" key="1">
    <source>
        <dbReference type="ARBA" id="ARBA00022692"/>
    </source>
</evidence>
<dbReference type="SUPFAM" id="SSF103473">
    <property type="entry name" value="MFS general substrate transporter"/>
    <property type="match status" value="1"/>
</dbReference>
<dbReference type="InterPro" id="IPR010645">
    <property type="entry name" value="MFS_4"/>
</dbReference>
<dbReference type="InterPro" id="IPR020846">
    <property type="entry name" value="MFS_dom"/>
</dbReference>
<evidence type="ECO:0000256" key="3">
    <source>
        <dbReference type="ARBA" id="ARBA00023136"/>
    </source>
</evidence>
<dbReference type="EMBL" id="FNTH01000001">
    <property type="protein sequence ID" value="SEC52986.1"/>
    <property type="molecule type" value="Genomic_DNA"/>
</dbReference>
<dbReference type="InterPro" id="IPR036259">
    <property type="entry name" value="MFS_trans_sf"/>
</dbReference>
<feature type="transmembrane region" description="Helical" evidence="4">
    <location>
        <begin position="65"/>
        <end position="83"/>
    </location>
</feature>
<keyword evidence="1 4" id="KW-0812">Transmembrane</keyword>
<dbReference type="PANTHER" id="PTHR23537:SF1">
    <property type="entry name" value="SUGAR TRANSPORTER"/>
    <property type="match status" value="1"/>
</dbReference>
<feature type="transmembrane region" description="Helical" evidence="4">
    <location>
        <begin position="95"/>
        <end position="118"/>
    </location>
</feature>
<dbReference type="AlphaFoldDB" id="A0A1H4T974"/>
<evidence type="ECO:0000256" key="2">
    <source>
        <dbReference type="ARBA" id="ARBA00022989"/>
    </source>
</evidence>
<feature type="domain" description="Major facilitator superfamily (MFS) profile" evidence="5">
    <location>
        <begin position="27"/>
        <end position="409"/>
    </location>
</feature>
<protein>
    <submittedName>
        <fullName evidence="6">Predicted arabinose efflux permease, MFS family</fullName>
    </submittedName>
</protein>